<dbReference type="Pfam" id="PF18962">
    <property type="entry name" value="Por_Secre_tail"/>
    <property type="match status" value="1"/>
</dbReference>
<dbReference type="PANTHER" id="PTHR46580">
    <property type="entry name" value="SENSOR KINASE-RELATED"/>
    <property type="match status" value="1"/>
</dbReference>
<dbReference type="EMBL" id="VJZR01000006">
    <property type="protein sequence ID" value="TRX21085.1"/>
    <property type="molecule type" value="Genomic_DNA"/>
</dbReference>
<dbReference type="GO" id="GO:0004553">
    <property type="term" value="F:hydrolase activity, hydrolyzing O-glycosyl compounds"/>
    <property type="evidence" value="ECO:0007669"/>
    <property type="project" value="UniProtKB-ARBA"/>
</dbReference>
<evidence type="ECO:0000313" key="5">
    <source>
        <dbReference type="EMBL" id="TRX21085.1"/>
    </source>
</evidence>
<sequence length="744" mass="80960">MKNNYLSNFKILLVFFSFVISSLAQPAQDYTQKFNGDQIFLSSTNSTLNLGNVFTMEAWIFLKSASAYGIVMGKTLDPRSNDPFQNYVIAFDGTGLKPEFVQTTGLAGSYATATSPNEIALNTWTHLAATLNLGVLRLYVNGVLVATQNSPGFPNASPNVPFSIGSGATPASQTTCCGINGAIKQVRVWNVERTSAEILSNKEVNLSGNEAGLLACYPMNENLGQIITDFSPNANHLIRGITSNTESQDPVSGLISDLGPFFEFSVINLPTISHSYEDIYVINFNNDGNEDFLVSSLIWPPTIPASSAPLLTFSNNGDMNFTNTNSILGSNQVVHPRDYCIGDFNGDNKTDLFIADHGTDVSPFPGGQNRFYTQNSNGELQDVAGNIPNVLDFSHNTATADIDNDGDLDIYVCNIYNSTSVGPRFLINNGSGVFYVSTTNFPSEIANLSSVYMSSRFVDIDKDNDQDLILGAIDGGGIAKDLILLNNGTGTFTSGIPLPDRHGSSTWGTVSMAVADFNNDTWPDLLMSTLYQYQKCQIQLLINNQNGTFTDATANIPQNWGTASNNWIKWIEAGDFNNDGKIDFACTSHFSPQPKLFFNTGNANFIDASDILTIPSGNNVASMRARDFDNDGRIDIAILCGNKVIMAKNIKNYEVTSPLDSEEFDLDATNDILIYPNPFSENLKFATNSGTEIKMVSIYGIDGKLVFNGVPKNGKIEVAHLNEGLYILKVKTSMSTTTRKLLKK</sequence>
<comment type="caution">
    <text evidence="5">The sequence shown here is derived from an EMBL/GenBank/DDBJ whole genome shotgun (WGS) entry which is preliminary data.</text>
</comment>
<feature type="signal peptide" evidence="3">
    <location>
        <begin position="1"/>
        <end position="26"/>
    </location>
</feature>
<dbReference type="Proteomes" id="UP000318585">
    <property type="component" value="Unassembled WGS sequence"/>
</dbReference>
<evidence type="ECO:0000256" key="3">
    <source>
        <dbReference type="SAM" id="SignalP"/>
    </source>
</evidence>
<dbReference type="InterPro" id="IPR028994">
    <property type="entry name" value="Integrin_alpha_N"/>
</dbReference>
<dbReference type="InterPro" id="IPR013320">
    <property type="entry name" value="ConA-like_dom_sf"/>
</dbReference>
<dbReference type="RefSeq" id="WP_143389700.1">
    <property type="nucleotide sequence ID" value="NZ_VJZQ01000004.1"/>
</dbReference>
<evidence type="ECO:0000256" key="2">
    <source>
        <dbReference type="ARBA" id="ARBA00023157"/>
    </source>
</evidence>
<keyword evidence="1 3" id="KW-0732">Signal</keyword>
<dbReference type="Gene3D" id="2.130.10.130">
    <property type="entry name" value="Integrin alpha, N-terminal"/>
    <property type="match status" value="2"/>
</dbReference>
<keyword evidence="6" id="KW-1185">Reference proteome</keyword>
<evidence type="ECO:0000256" key="1">
    <source>
        <dbReference type="ARBA" id="ARBA00022729"/>
    </source>
</evidence>
<name>A0A553CKW3_9FLAO</name>
<reference evidence="5 6" key="1">
    <citation type="submission" date="2019-07" db="EMBL/GenBank/DDBJ databases">
        <title>Novel species of Flavobacterium.</title>
        <authorList>
            <person name="Liu Q."/>
            <person name="Xin Y.-H."/>
        </authorList>
    </citation>
    <scope>NUCLEOTIDE SEQUENCE [LARGE SCALE GENOMIC DNA]</scope>
    <source>
        <strain evidence="5 6">LB3P56</strain>
    </source>
</reference>
<dbReference type="Pfam" id="PF13517">
    <property type="entry name" value="FG-GAP_3"/>
    <property type="match status" value="3"/>
</dbReference>
<feature type="domain" description="LamG-like jellyroll fold" evidence="4">
    <location>
        <begin position="52"/>
        <end position="196"/>
    </location>
</feature>
<dbReference type="InterPro" id="IPR026444">
    <property type="entry name" value="Secre_tail"/>
</dbReference>
<dbReference type="InterPro" id="IPR013517">
    <property type="entry name" value="FG-GAP"/>
</dbReference>
<dbReference type="Gene3D" id="2.60.120.200">
    <property type="match status" value="1"/>
</dbReference>
<evidence type="ECO:0000313" key="6">
    <source>
        <dbReference type="Proteomes" id="UP000318585"/>
    </source>
</evidence>
<dbReference type="GO" id="GO:0005975">
    <property type="term" value="P:carbohydrate metabolic process"/>
    <property type="evidence" value="ECO:0007669"/>
    <property type="project" value="UniProtKB-ARBA"/>
</dbReference>
<evidence type="ECO:0000259" key="4">
    <source>
        <dbReference type="SMART" id="SM00560"/>
    </source>
</evidence>
<feature type="chain" id="PRO_5022020328" evidence="3">
    <location>
        <begin position="27"/>
        <end position="744"/>
    </location>
</feature>
<dbReference type="NCBIfam" id="TIGR04183">
    <property type="entry name" value="Por_Secre_tail"/>
    <property type="match status" value="1"/>
</dbReference>
<dbReference type="SMART" id="SM00560">
    <property type="entry name" value="LamGL"/>
    <property type="match status" value="1"/>
</dbReference>
<dbReference type="SUPFAM" id="SSF49899">
    <property type="entry name" value="Concanavalin A-like lectins/glucanases"/>
    <property type="match status" value="1"/>
</dbReference>
<dbReference type="SUPFAM" id="SSF69318">
    <property type="entry name" value="Integrin alpha N-terminal domain"/>
    <property type="match status" value="1"/>
</dbReference>
<accession>A0A553CKW3</accession>
<organism evidence="5 6">
    <name type="scientific">Flavobacterium franklandianum</name>
    <dbReference type="NCBI Taxonomy" id="2594430"/>
    <lineage>
        <taxon>Bacteria</taxon>
        <taxon>Pseudomonadati</taxon>
        <taxon>Bacteroidota</taxon>
        <taxon>Flavobacteriia</taxon>
        <taxon>Flavobacteriales</taxon>
        <taxon>Flavobacteriaceae</taxon>
        <taxon>Flavobacterium</taxon>
    </lineage>
</organism>
<protein>
    <submittedName>
        <fullName evidence="5">T9SS type A sorting domain-containing protein</fullName>
    </submittedName>
</protein>
<gene>
    <name evidence="5" type="ORF">FNW17_08940</name>
</gene>
<dbReference type="AlphaFoldDB" id="A0A553CKW3"/>
<proteinExistence type="predicted"/>
<dbReference type="OrthoDB" id="9801383at2"/>
<dbReference type="PANTHER" id="PTHR46580:SF4">
    <property type="entry name" value="ATP_GTP-BINDING PROTEIN"/>
    <property type="match status" value="1"/>
</dbReference>
<dbReference type="InterPro" id="IPR006558">
    <property type="entry name" value="LamG-like"/>
</dbReference>
<keyword evidence="2" id="KW-1015">Disulfide bond</keyword>
<dbReference type="Pfam" id="PF13385">
    <property type="entry name" value="Laminin_G_3"/>
    <property type="match status" value="1"/>
</dbReference>